<dbReference type="Proteomes" id="UP000324285">
    <property type="component" value="Chromosome"/>
</dbReference>
<evidence type="ECO:0000259" key="2">
    <source>
        <dbReference type="Pfam" id="PF09832"/>
    </source>
</evidence>
<keyword evidence="1" id="KW-0732">Signal</keyword>
<keyword evidence="4" id="KW-1185">Reference proteome</keyword>
<dbReference type="KEGG" id="hbh:E4T21_10615"/>
<name>A0A856QPT0_9GAMM</name>
<evidence type="ECO:0000313" key="4">
    <source>
        <dbReference type="Proteomes" id="UP000324285"/>
    </source>
</evidence>
<feature type="domain" description="DUF2059" evidence="2">
    <location>
        <begin position="93"/>
        <end position="145"/>
    </location>
</feature>
<reference evidence="3" key="1">
    <citation type="submission" date="2021-02" db="EMBL/GenBank/DDBJ databases">
        <title>Strain Y2R2, a novel species of the genus Halomonas.</title>
        <authorList>
            <person name="Huang H."/>
        </authorList>
    </citation>
    <scope>NUCLEOTIDE SEQUENCE</scope>
    <source>
        <strain evidence="3">Y2R2</strain>
    </source>
</reference>
<dbReference type="AlphaFoldDB" id="A0A856QPT0"/>
<proteinExistence type="predicted"/>
<evidence type="ECO:0000313" key="3">
    <source>
        <dbReference type="EMBL" id="QEM81957.2"/>
    </source>
</evidence>
<gene>
    <name evidence="3" type="ORF">E4T21_10615</name>
</gene>
<dbReference type="Pfam" id="PF09832">
    <property type="entry name" value="DUF2059"/>
    <property type="match status" value="1"/>
</dbReference>
<dbReference type="EMBL" id="CP038437">
    <property type="protein sequence ID" value="QEM81957.2"/>
    <property type="molecule type" value="Genomic_DNA"/>
</dbReference>
<feature type="signal peptide" evidence="1">
    <location>
        <begin position="1"/>
        <end position="18"/>
    </location>
</feature>
<dbReference type="InterPro" id="IPR018637">
    <property type="entry name" value="DUF2059"/>
</dbReference>
<accession>A0A856QPT0</accession>
<protein>
    <submittedName>
        <fullName evidence="3">DUF2059 domain-containing protein</fullName>
    </submittedName>
</protein>
<dbReference type="RefSeq" id="WP_187775154.1">
    <property type="nucleotide sequence ID" value="NZ_CP038437.2"/>
</dbReference>
<organism evidence="3 4">
    <name type="scientific">Halomonas binhaiensis</name>
    <dbReference type="NCBI Taxonomy" id="2562282"/>
    <lineage>
        <taxon>Bacteria</taxon>
        <taxon>Pseudomonadati</taxon>
        <taxon>Pseudomonadota</taxon>
        <taxon>Gammaproteobacteria</taxon>
        <taxon>Oceanospirillales</taxon>
        <taxon>Halomonadaceae</taxon>
        <taxon>Halomonas</taxon>
    </lineage>
</organism>
<evidence type="ECO:0000256" key="1">
    <source>
        <dbReference type="SAM" id="SignalP"/>
    </source>
</evidence>
<feature type="chain" id="PRO_5032824286" evidence="1">
    <location>
        <begin position="19"/>
        <end position="170"/>
    </location>
</feature>
<sequence length="170" mass="19850">MKKIIAITALVASTGVMAQDREEIMEQLVEATGLKEMFEQQADAQRQSFESIGRSVIEKIKSENPDNEYMKRYEEETQRFMSSLDNIFESQELVDAWSMFYGKNMSVEDLDKVLEYYQSPIGKKDVEATKKAMPEFTRYMTEKSVERFEEEMTIYTNNLQNISGETRNNK</sequence>